<keyword evidence="3 11" id="KW-0732">Signal</keyword>
<evidence type="ECO:0000256" key="8">
    <source>
        <dbReference type="ARBA" id="ARBA00023319"/>
    </source>
</evidence>
<dbReference type="InterPro" id="IPR013106">
    <property type="entry name" value="Ig_V-set"/>
</dbReference>
<dbReference type="GO" id="GO:0043277">
    <property type="term" value="P:apoptotic cell clearance"/>
    <property type="evidence" value="ECO:0007669"/>
    <property type="project" value="TreeGrafter"/>
</dbReference>
<accession>A0A8C5M7N1</accession>
<evidence type="ECO:0000256" key="7">
    <source>
        <dbReference type="ARBA" id="ARBA00023180"/>
    </source>
</evidence>
<comment type="similarity">
    <text evidence="9">Belongs to the immunoglobulin superfamily. TIM family.</text>
</comment>
<dbReference type="SUPFAM" id="SSF48726">
    <property type="entry name" value="Immunoglobulin"/>
    <property type="match status" value="1"/>
</dbReference>
<dbReference type="Pfam" id="PF07686">
    <property type="entry name" value="V-set"/>
    <property type="match status" value="1"/>
</dbReference>
<evidence type="ECO:0000256" key="10">
    <source>
        <dbReference type="SAM" id="MobiDB-lite"/>
    </source>
</evidence>
<dbReference type="InterPro" id="IPR007110">
    <property type="entry name" value="Ig-like_dom"/>
</dbReference>
<dbReference type="GO" id="GO:0016020">
    <property type="term" value="C:membrane"/>
    <property type="evidence" value="ECO:0007669"/>
    <property type="project" value="UniProtKB-SubCell"/>
</dbReference>
<keyword evidence="2" id="KW-0812">Transmembrane</keyword>
<keyword evidence="6" id="KW-1015">Disulfide bond</keyword>
<name>A0A8C5M7N1_9ANUR</name>
<dbReference type="GeneTree" id="ENSGT00940000163509"/>
<keyword evidence="7" id="KW-0325">Glycoprotein</keyword>
<keyword evidence="8" id="KW-0393">Immunoglobulin domain</keyword>
<evidence type="ECO:0000256" key="11">
    <source>
        <dbReference type="SAM" id="SignalP"/>
    </source>
</evidence>
<keyword evidence="4" id="KW-1133">Transmembrane helix</keyword>
<keyword evidence="14" id="KW-1185">Reference proteome</keyword>
<feature type="signal peptide" evidence="11">
    <location>
        <begin position="1"/>
        <end position="25"/>
    </location>
</feature>
<evidence type="ECO:0000256" key="6">
    <source>
        <dbReference type="ARBA" id="ARBA00023157"/>
    </source>
</evidence>
<evidence type="ECO:0000256" key="1">
    <source>
        <dbReference type="ARBA" id="ARBA00004479"/>
    </source>
</evidence>
<dbReference type="PROSITE" id="PS50835">
    <property type="entry name" value="IG_LIKE"/>
    <property type="match status" value="1"/>
</dbReference>
<dbReference type="InterPro" id="IPR003599">
    <property type="entry name" value="Ig_sub"/>
</dbReference>
<evidence type="ECO:0000256" key="2">
    <source>
        <dbReference type="ARBA" id="ARBA00022692"/>
    </source>
</evidence>
<dbReference type="InterPro" id="IPR036179">
    <property type="entry name" value="Ig-like_dom_sf"/>
</dbReference>
<reference evidence="13" key="2">
    <citation type="submission" date="2025-09" db="UniProtKB">
        <authorList>
            <consortium name="Ensembl"/>
        </authorList>
    </citation>
    <scope>IDENTIFICATION</scope>
</reference>
<dbReference type="FunFam" id="2.60.40.10:FF:000774">
    <property type="entry name" value="Hepatitis A virus cellular receptor 1"/>
    <property type="match status" value="1"/>
</dbReference>
<dbReference type="SMART" id="SM00409">
    <property type="entry name" value="IG"/>
    <property type="match status" value="1"/>
</dbReference>
<dbReference type="PANTHER" id="PTHR46608:SF4">
    <property type="entry name" value="HEPATITIS A VIRUS CELLULAR RECEPTOR 1"/>
    <property type="match status" value="1"/>
</dbReference>
<dbReference type="InterPro" id="IPR013783">
    <property type="entry name" value="Ig-like_fold"/>
</dbReference>
<evidence type="ECO:0000313" key="14">
    <source>
        <dbReference type="Proteomes" id="UP000694569"/>
    </source>
</evidence>
<dbReference type="PANTHER" id="PTHR46608">
    <property type="entry name" value="T-CELL IMMUNOGLOBULIN AND MUCIN DOMAIN-CONTAINING PROTEIN 4"/>
    <property type="match status" value="1"/>
</dbReference>
<evidence type="ECO:0000256" key="3">
    <source>
        <dbReference type="ARBA" id="ARBA00022729"/>
    </source>
</evidence>
<feature type="region of interest" description="Disordered" evidence="10">
    <location>
        <begin position="228"/>
        <end position="249"/>
    </location>
</feature>
<sequence>MMSWKSSKRFVTAFFFLCSGPLALGTEVKGIEGELVTLTCNYKVKTKGDITTMCWGRGSCPNSKCTEPVINTDGYKVTYRSEDRYQLRENIRKGQVSLTIMKARMEDQGTYCCRVEHPGLFNDLKLNIQLKVGKAPPTTPPTTTLTTTTAKRTLPPSTTISLITTTHRAITELEHNDLTTGVFPTLIPDDALKPITDKHPLETTGVTIFTEFTTPITAQDEFLTTTYSVPSSSQPTTEQKHTSVETKSPTATSLENLVTYDIITELDPHDPIPDGTTFRTVDAKTVIRSSIIPITESNEIMEILERDKMSIGNGF</sequence>
<dbReference type="GO" id="GO:0001786">
    <property type="term" value="F:phosphatidylserine binding"/>
    <property type="evidence" value="ECO:0007669"/>
    <property type="project" value="TreeGrafter"/>
</dbReference>
<dbReference type="PROSITE" id="PS00290">
    <property type="entry name" value="IG_MHC"/>
    <property type="match status" value="1"/>
</dbReference>
<dbReference type="InterPro" id="IPR003006">
    <property type="entry name" value="Ig/MHC_CS"/>
</dbReference>
<protein>
    <recommendedName>
        <fullName evidence="12">Ig-like domain-containing protein</fullName>
    </recommendedName>
</protein>
<dbReference type="Proteomes" id="UP000694569">
    <property type="component" value="Unplaced"/>
</dbReference>
<reference evidence="13" key="1">
    <citation type="submission" date="2025-08" db="UniProtKB">
        <authorList>
            <consortium name="Ensembl"/>
        </authorList>
    </citation>
    <scope>IDENTIFICATION</scope>
</reference>
<organism evidence="13 14">
    <name type="scientific">Leptobrachium leishanense</name>
    <name type="common">Leishan spiny toad</name>
    <dbReference type="NCBI Taxonomy" id="445787"/>
    <lineage>
        <taxon>Eukaryota</taxon>
        <taxon>Metazoa</taxon>
        <taxon>Chordata</taxon>
        <taxon>Craniata</taxon>
        <taxon>Vertebrata</taxon>
        <taxon>Euteleostomi</taxon>
        <taxon>Amphibia</taxon>
        <taxon>Batrachia</taxon>
        <taxon>Anura</taxon>
        <taxon>Pelobatoidea</taxon>
        <taxon>Megophryidae</taxon>
        <taxon>Leptobrachium</taxon>
    </lineage>
</organism>
<evidence type="ECO:0000256" key="5">
    <source>
        <dbReference type="ARBA" id="ARBA00023136"/>
    </source>
</evidence>
<feature type="compositionally biased region" description="Polar residues" evidence="10">
    <location>
        <begin position="228"/>
        <end position="237"/>
    </location>
</feature>
<evidence type="ECO:0000256" key="9">
    <source>
        <dbReference type="ARBA" id="ARBA00038203"/>
    </source>
</evidence>
<dbReference type="Gene3D" id="2.60.40.10">
    <property type="entry name" value="Immunoglobulins"/>
    <property type="match status" value="1"/>
</dbReference>
<keyword evidence="5" id="KW-0472">Membrane</keyword>
<evidence type="ECO:0000313" key="13">
    <source>
        <dbReference type="Ensembl" id="ENSLLEP00000009065.1"/>
    </source>
</evidence>
<dbReference type="Ensembl" id="ENSLLET00000009416.1">
    <property type="protein sequence ID" value="ENSLLEP00000009065.1"/>
    <property type="gene ID" value="ENSLLEG00000005787.1"/>
</dbReference>
<dbReference type="AlphaFoldDB" id="A0A8C5M7N1"/>
<feature type="chain" id="PRO_5034258930" description="Ig-like domain-containing protein" evidence="11">
    <location>
        <begin position="26"/>
        <end position="315"/>
    </location>
</feature>
<feature type="domain" description="Ig-like" evidence="12">
    <location>
        <begin position="21"/>
        <end position="127"/>
    </location>
</feature>
<evidence type="ECO:0000256" key="4">
    <source>
        <dbReference type="ARBA" id="ARBA00022989"/>
    </source>
</evidence>
<dbReference type="GO" id="GO:0060097">
    <property type="term" value="P:cytoskeletal rearrangement involved in phagocytosis, engulfment"/>
    <property type="evidence" value="ECO:0007669"/>
    <property type="project" value="TreeGrafter"/>
</dbReference>
<dbReference type="OrthoDB" id="434099at2759"/>
<evidence type="ECO:0000259" key="12">
    <source>
        <dbReference type="PROSITE" id="PS50835"/>
    </source>
</evidence>
<proteinExistence type="inferred from homology"/>
<comment type="subcellular location">
    <subcellularLocation>
        <location evidence="1">Membrane</location>
        <topology evidence="1">Single-pass type I membrane protein</topology>
    </subcellularLocation>
</comment>